<comment type="caution">
    <text evidence="1">The sequence shown here is derived from an EMBL/GenBank/DDBJ whole genome shotgun (WGS) entry which is preliminary data.</text>
</comment>
<reference evidence="1" key="1">
    <citation type="submission" date="2023-08" db="EMBL/GenBank/DDBJ databases">
        <authorList>
            <person name="Page C.A."/>
            <person name="Perez-Diaz I.M."/>
        </authorList>
    </citation>
    <scope>NUCLEOTIDE SEQUENCE</scope>
    <source>
        <strain evidence="1">7.8.46</strain>
    </source>
</reference>
<protein>
    <submittedName>
        <fullName evidence="1">Uncharacterized protein</fullName>
    </submittedName>
</protein>
<gene>
    <name evidence="1" type="ORF">RI536_08880</name>
</gene>
<sequence>MTTTITPDFVLNCEKNLPSTTFSTITLVTSRHTDNYLPVQFNFVNLFVQINVTNAKWPTQLAKISATTAFIPIDYHNNPRQKEPY</sequence>
<organism evidence="1 2">
    <name type="scientific">Lactiplantibacillus pentosus</name>
    <name type="common">Lactobacillus pentosus</name>
    <dbReference type="NCBI Taxonomy" id="1589"/>
    <lineage>
        <taxon>Bacteria</taxon>
        <taxon>Bacillati</taxon>
        <taxon>Bacillota</taxon>
        <taxon>Bacilli</taxon>
        <taxon>Lactobacillales</taxon>
        <taxon>Lactobacillaceae</taxon>
        <taxon>Lactiplantibacillus</taxon>
    </lineage>
</organism>
<accession>A0AAW8VVV7</accession>
<dbReference type="Proteomes" id="UP001267003">
    <property type="component" value="Unassembled WGS sequence"/>
</dbReference>
<evidence type="ECO:0000313" key="1">
    <source>
        <dbReference type="EMBL" id="MDT6990219.1"/>
    </source>
</evidence>
<proteinExistence type="predicted"/>
<dbReference type="AlphaFoldDB" id="A0AAW8VVV7"/>
<name>A0AAW8VVV7_LACPE</name>
<dbReference type="EMBL" id="JAVLAQ010000001">
    <property type="protein sequence ID" value="MDT6990219.1"/>
    <property type="molecule type" value="Genomic_DNA"/>
</dbReference>
<evidence type="ECO:0000313" key="2">
    <source>
        <dbReference type="Proteomes" id="UP001267003"/>
    </source>
</evidence>